<proteinExistence type="predicted"/>
<dbReference type="InterPro" id="IPR051265">
    <property type="entry name" value="HIBADH-related_NP60_sf"/>
</dbReference>
<accession>A0AAF0QVN2</accession>
<dbReference type="GO" id="GO:0016616">
    <property type="term" value="F:oxidoreductase activity, acting on the CH-OH group of donors, NAD or NADP as acceptor"/>
    <property type="evidence" value="ECO:0007669"/>
    <property type="project" value="UniProtKB-ARBA"/>
</dbReference>
<evidence type="ECO:0000259" key="1">
    <source>
        <dbReference type="Pfam" id="PF03446"/>
    </source>
</evidence>
<dbReference type="EMBL" id="CP133616">
    <property type="protein sequence ID" value="WMV29477.1"/>
    <property type="molecule type" value="Genomic_DNA"/>
</dbReference>
<dbReference type="Proteomes" id="UP001234989">
    <property type="component" value="Chromosome 5"/>
</dbReference>
<gene>
    <name evidence="2" type="ORF">MTR67_022862</name>
</gene>
<sequence>MRLTTVTSEGYTDSHSFENVLSGNSTCPALPKQKIDLKRDPSTLDITPLPMFILFLAYTLDERPHSESFTGVAHPPSFYPKLTWRYNGGNDLNRCSPKLQAHPKLIQSSSPSSSQNSSSRPHASLQVNFSKVKDYILEDFLVNLPKIEFFVADDLPASIGFLGLGIMGNPMAQNLIKAGCDVTVWNRTKSKCEPIISLGAKYKSSSEEVAASCDVTFAMLTDPESAHLESITLFFQADAACGKYGAAKGMGLGKGYDLFSLL</sequence>
<dbReference type="GO" id="GO:0009507">
    <property type="term" value="C:chloroplast"/>
    <property type="evidence" value="ECO:0007669"/>
    <property type="project" value="TreeGrafter"/>
</dbReference>
<dbReference type="InterPro" id="IPR006115">
    <property type="entry name" value="6PGDH_NADP-bd"/>
</dbReference>
<reference evidence="2" key="1">
    <citation type="submission" date="2023-08" db="EMBL/GenBank/DDBJ databases">
        <title>A de novo genome assembly of Solanum verrucosum Schlechtendal, a Mexican diploid species geographically isolated from the other diploid A-genome species in potato relatives.</title>
        <authorList>
            <person name="Hosaka K."/>
        </authorList>
    </citation>
    <scope>NUCLEOTIDE SEQUENCE</scope>
    <source>
        <tissue evidence="2">Young leaves</tissue>
    </source>
</reference>
<dbReference type="PANTHER" id="PTHR43580">
    <property type="entry name" value="OXIDOREDUCTASE GLYR1-RELATED"/>
    <property type="match status" value="1"/>
</dbReference>
<dbReference type="Gene3D" id="3.40.50.720">
    <property type="entry name" value="NAD(P)-binding Rossmann-like Domain"/>
    <property type="match status" value="1"/>
</dbReference>
<dbReference type="PANTHER" id="PTHR43580:SF2">
    <property type="entry name" value="CYTOKINE-LIKE NUCLEAR FACTOR N-PAC"/>
    <property type="match status" value="1"/>
</dbReference>
<dbReference type="Pfam" id="PF03446">
    <property type="entry name" value="NAD_binding_2"/>
    <property type="match status" value="1"/>
</dbReference>
<evidence type="ECO:0000313" key="2">
    <source>
        <dbReference type="EMBL" id="WMV29477.1"/>
    </source>
</evidence>
<dbReference type="GO" id="GO:0050661">
    <property type="term" value="F:NADP binding"/>
    <property type="evidence" value="ECO:0007669"/>
    <property type="project" value="InterPro"/>
</dbReference>
<feature type="domain" description="6-phosphogluconate dehydrogenase NADP-binding" evidence="1">
    <location>
        <begin position="158"/>
        <end position="225"/>
    </location>
</feature>
<dbReference type="AlphaFoldDB" id="A0AAF0QVN2"/>
<dbReference type="InterPro" id="IPR002204">
    <property type="entry name" value="3-OH-isobutyrate_DH-rel_CS"/>
</dbReference>
<dbReference type="PROSITE" id="PS00895">
    <property type="entry name" value="3_HYDROXYISOBUT_DH"/>
    <property type="match status" value="1"/>
</dbReference>
<keyword evidence="3" id="KW-1185">Reference proteome</keyword>
<dbReference type="SUPFAM" id="SSF51735">
    <property type="entry name" value="NAD(P)-binding Rossmann-fold domains"/>
    <property type="match status" value="1"/>
</dbReference>
<dbReference type="InterPro" id="IPR036291">
    <property type="entry name" value="NAD(P)-bd_dom_sf"/>
</dbReference>
<name>A0AAF0QVN2_SOLVR</name>
<protein>
    <recommendedName>
        <fullName evidence="1">6-phosphogluconate dehydrogenase NADP-binding domain-containing protein</fullName>
    </recommendedName>
</protein>
<organism evidence="2 3">
    <name type="scientific">Solanum verrucosum</name>
    <dbReference type="NCBI Taxonomy" id="315347"/>
    <lineage>
        <taxon>Eukaryota</taxon>
        <taxon>Viridiplantae</taxon>
        <taxon>Streptophyta</taxon>
        <taxon>Embryophyta</taxon>
        <taxon>Tracheophyta</taxon>
        <taxon>Spermatophyta</taxon>
        <taxon>Magnoliopsida</taxon>
        <taxon>eudicotyledons</taxon>
        <taxon>Gunneridae</taxon>
        <taxon>Pentapetalae</taxon>
        <taxon>asterids</taxon>
        <taxon>lamiids</taxon>
        <taxon>Solanales</taxon>
        <taxon>Solanaceae</taxon>
        <taxon>Solanoideae</taxon>
        <taxon>Solaneae</taxon>
        <taxon>Solanum</taxon>
    </lineage>
</organism>
<evidence type="ECO:0000313" key="3">
    <source>
        <dbReference type="Proteomes" id="UP001234989"/>
    </source>
</evidence>